<dbReference type="GO" id="GO:0008270">
    <property type="term" value="F:zinc ion binding"/>
    <property type="evidence" value="ECO:0007669"/>
    <property type="project" value="InterPro"/>
</dbReference>
<dbReference type="VEuPathDB" id="VectorBase:ISCI017074"/>
<keyword evidence="5" id="KW-1185">Reference proteome</keyword>
<reference evidence="4" key="2">
    <citation type="submission" date="2020-05" db="UniProtKB">
        <authorList>
            <consortium name="EnsemblMetazoa"/>
        </authorList>
    </citation>
    <scope>IDENTIFICATION</scope>
    <source>
        <strain evidence="4">wikel</strain>
    </source>
</reference>
<feature type="domain" description="WWE" evidence="2">
    <location>
        <begin position="168"/>
        <end position="245"/>
    </location>
</feature>
<feature type="region of interest" description="Disordered" evidence="1">
    <location>
        <begin position="923"/>
        <end position="990"/>
    </location>
</feature>
<dbReference type="VEuPathDB" id="VectorBase:ISCW017074"/>
<sequence>MDAFTENMLPGCLRLLDSLPDTVYRVCDLLGAVVARNGSAWRDQMLACLLQEVRTTVTALLEVAGREEVPQAERASQLSNLPEANMAAVRIHLFTLLFELVDAAQRVLVLPVPPKEPPATPKWLVSLVLLVDLYEKASVASKRRAPLLQSKEMFLGVRRPVVGVGRVVVTRNVYAQLPKRQWKWFDDRTGRWSTYQPQNNKAIDEAYCAVEPSVHFTAGRRKYTVQFSTMVQINEETGNWRPVMLAWDGKSSTPPPPATSTGVNNATASTVAASEEGRNRGVYCVGSGFDFRVGCCSGCCPVCGFGGERGSNDDDGGCARGEEDDSRYTSANAVQILKYVAAKAPSSPPPVGGVVAQVMSDLLNVLPTPLPPTPPPQDAGAMDAVAGSLSDAGGASPSANGAAGAGGNGGVPGADLVREGSANDLLAQDEDPVPTLDPAGVEDGGAAAKDRSGPGSTGSRGGTPGPKEDKSQPLLPKSAVCRLLAELVRSYAPCARMVADHVYAAGQTELVPEEMSALGFILDHLLPQCQKAGDKDSPALARVLVAALASANHSPDTQTALVNEVKGALHRALALPEGTEKHARIQALTGLVGTMIESCPPAQATSSFRQLHASMNNMVRVLLRRGLVTDLARIPHSLDLSSPHMAATVNSALKPLETLSRIVNLPAQGAPGTPRGAGRKGSGQGAGSQGVAGLGGGSARTPLQLASHEEGHEDEEDPRDGRENGGPPELERESLVRVSAGLISVDGAGSQGVAGLGGGSARTPLQLASHEEGHEDEEDPRDGRENGGPPELEPIGSQNAEMSSSDATNAYGDATVDDNTDSEYGTLSARAELALRETEEEHDSQMIARDMISRDSGWIHREVGRSGGMAPSVEYQDLEEALFRMQDRDDNLFFHFEEVFPSSGTSIMFGGSEGIRTYQLPIVPDESNNGAETSSPSIPPPPGTVASTHPLLVRHGDPQGGGPSSRLHRRPRGYRAQGTAHGAGPGGSGTWHVYANRHPNPPAILQRLLGPNTAQDILQLTSTFNPVASSTAQTRVVFANSDFRILATDEDLFEIQVQ</sequence>
<dbReference type="EMBL" id="ABJB011039140">
    <property type="status" value="NOT_ANNOTATED_CDS"/>
    <property type="molecule type" value="Genomic_DNA"/>
</dbReference>
<feature type="region of interest" description="Disordered" evidence="1">
    <location>
        <begin position="666"/>
        <end position="732"/>
    </location>
</feature>
<dbReference type="EMBL" id="ABJB010544818">
    <property type="status" value="NOT_ANNOTATED_CDS"/>
    <property type="molecule type" value="Genomic_DNA"/>
</dbReference>
<evidence type="ECO:0000259" key="2">
    <source>
        <dbReference type="PROSITE" id="PS50918"/>
    </source>
</evidence>
<dbReference type="EnsemblMetazoa" id="ISCW017074-RA">
    <property type="protein sequence ID" value="ISCW017074-PA"/>
    <property type="gene ID" value="ISCW017074"/>
</dbReference>
<dbReference type="EMBL" id="ABJB010996274">
    <property type="status" value="NOT_ANNOTATED_CDS"/>
    <property type="molecule type" value="Genomic_DNA"/>
</dbReference>
<dbReference type="AlphaFoldDB" id="B7P7Y2"/>
<dbReference type="EMBL" id="ABJB010242538">
    <property type="status" value="NOT_ANNOTATED_CDS"/>
    <property type="molecule type" value="Genomic_DNA"/>
</dbReference>
<dbReference type="Proteomes" id="UP000001555">
    <property type="component" value="Unassembled WGS sequence"/>
</dbReference>
<feature type="compositionally biased region" description="Pro residues" evidence="1">
    <location>
        <begin position="368"/>
        <end position="377"/>
    </location>
</feature>
<accession>B7P7Y2</accession>
<dbReference type="Pfam" id="PF02825">
    <property type="entry name" value="WWE"/>
    <property type="match status" value="1"/>
</dbReference>
<dbReference type="SMART" id="SM00678">
    <property type="entry name" value="WWE"/>
    <property type="match status" value="1"/>
</dbReference>
<dbReference type="EMBL" id="ABJB010850143">
    <property type="status" value="NOT_ANNOTATED_CDS"/>
    <property type="molecule type" value="Genomic_DNA"/>
</dbReference>
<dbReference type="EMBL" id="ABJB010666224">
    <property type="status" value="NOT_ANNOTATED_CDS"/>
    <property type="molecule type" value="Genomic_DNA"/>
</dbReference>
<dbReference type="InterPro" id="IPR018123">
    <property type="entry name" value="WWE-dom_subgr"/>
</dbReference>
<proteinExistence type="evidence at protein level"/>
<dbReference type="HOGENOM" id="CLU_289731_0_0_1"/>
<keyword evidence="6" id="KW-1267">Proteomics identification</keyword>
<feature type="region of interest" description="Disordered" evidence="1">
    <location>
        <begin position="768"/>
        <end position="823"/>
    </location>
</feature>
<feature type="compositionally biased region" description="Gly residues" evidence="1">
    <location>
        <begin position="679"/>
        <end position="698"/>
    </location>
</feature>
<evidence type="ECO:0000313" key="5">
    <source>
        <dbReference type="Proteomes" id="UP000001555"/>
    </source>
</evidence>
<feature type="compositionally biased region" description="Polar residues" evidence="1">
    <location>
        <begin position="796"/>
        <end position="808"/>
    </location>
</feature>
<dbReference type="InterPro" id="IPR004170">
    <property type="entry name" value="WWE_dom"/>
</dbReference>
<name>B7P7Y2_IXOSC</name>
<feature type="compositionally biased region" description="Gly residues" evidence="1">
    <location>
        <begin position="455"/>
        <end position="464"/>
    </location>
</feature>
<evidence type="ECO:0000313" key="3">
    <source>
        <dbReference type="EMBL" id="EEC02704.1"/>
    </source>
</evidence>
<evidence type="ECO:0007829" key="6">
    <source>
        <dbReference type="PeptideAtlas" id="B7P7Y2"/>
    </source>
</evidence>
<gene>
    <name evidence="3" type="ORF">IscW_ISCW017074</name>
</gene>
<feature type="compositionally biased region" description="Gly residues" evidence="1">
    <location>
        <begin position="403"/>
        <end position="412"/>
    </location>
</feature>
<dbReference type="Gene3D" id="3.30.720.50">
    <property type="match status" value="1"/>
</dbReference>
<dbReference type="InterPro" id="IPR037197">
    <property type="entry name" value="WWE_dom_sf"/>
</dbReference>
<dbReference type="InParanoid" id="B7P7Y2"/>
<evidence type="ECO:0000256" key="1">
    <source>
        <dbReference type="SAM" id="MobiDB-lite"/>
    </source>
</evidence>
<feature type="compositionally biased region" description="Low complexity" evidence="1">
    <location>
        <begin position="392"/>
        <end position="402"/>
    </location>
</feature>
<evidence type="ECO:0000313" key="4">
    <source>
        <dbReference type="EnsemblMetazoa" id="ISCW017074-PA"/>
    </source>
</evidence>
<dbReference type="PaxDb" id="6945-B7P7Y2"/>
<reference evidence="3 5" key="1">
    <citation type="submission" date="2008-03" db="EMBL/GenBank/DDBJ databases">
        <title>Annotation of Ixodes scapularis.</title>
        <authorList>
            <consortium name="Ixodes scapularis Genome Project Consortium"/>
            <person name="Caler E."/>
            <person name="Hannick L.I."/>
            <person name="Bidwell S."/>
            <person name="Joardar V."/>
            <person name="Thiagarajan M."/>
            <person name="Amedeo P."/>
            <person name="Galinsky K.J."/>
            <person name="Schobel S."/>
            <person name="Inman J."/>
            <person name="Hostetler J."/>
            <person name="Miller J."/>
            <person name="Hammond M."/>
            <person name="Megy K."/>
            <person name="Lawson D."/>
            <person name="Kodira C."/>
            <person name="Sutton G."/>
            <person name="Meyer J."/>
            <person name="Hill C.A."/>
            <person name="Birren B."/>
            <person name="Nene V."/>
            <person name="Collins F."/>
            <person name="Alarcon-Chaidez F."/>
            <person name="Wikel S."/>
            <person name="Strausberg R."/>
        </authorList>
    </citation>
    <scope>NUCLEOTIDE SEQUENCE [LARGE SCALE GENOMIC DNA]</scope>
    <source>
        <strain evidence="5">Wikel</strain>
        <strain evidence="3">Wikel colony</strain>
    </source>
</reference>
<feature type="region of interest" description="Disordered" evidence="1">
    <location>
        <begin position="366"/>
        <end position="474"/>
    </location>
</feature>
<protein>
    <recommendedName>
        <fullName evidence="2">WWE domain-containing protein</fullName>
    </recommendedName>
</protein>
<dbReference type="EMBL" id="ABJB010329619">
    <property type="status" value="NOT_ANNOTATED_CDS"/>
    <property type="molecule type" value="Genomic_DNA"/>
</dbReference>
<dbReference type="VEuPathDB" id="VectorBase:ISCP_013149"/>
<organism>
    <name type="scientific">Ixodes scapularis</name>
    <name type="common">Black-legged tick</name>
    <name type="synonym">Deer tick</name>
    <dbReference type="NCBI Taxonomy" id="6945"/>
    <lineage>
        <taxon>Eukaryota</taxon>
        <taxon>Metazoa</taxon>
        <taxon>Ecdysozoa</taxon>
        <taxon>Arthropoda</taxon>
        <taxon>Chelicerata</taxon>
        <taxon>Arachnida</taxon>
        <taxon>Acari</taxon>
        <taxon>Parasitiformes</taxon>
        <taxon>Ixodida</taxon>
        <taxon>Ixodoidea</taxon>
        <taxon>Ixodidae</taxon>
        <taxon>Ixodinae</taxon>
        <taxon>Ixodes</taxon>
    </lineage>
</organism>
<dbReference type="EMBL" id="DS654280">
    <property type="protein sequence ID" value="EEC02704.1"/>
    <property type="molecule type" value="Genomic_DNA"/>
</dbReference>
<dbReference type="STRING" id="6945.B7P7Y2"/>
<dbReference type="PROSITE" id="PS50918">
    <property type="entry name" value="WWE"/>
    <property type="match status" value="1"/>
</dbReference>
<dbReference type="SUPFAM" id="SSF117839">
    <property type="entry name" value="WWE domain"/>
    <property type="match status" value="1"/>
</dbReference>
<dbReference type="OrthoDB" id="8068875at2759"/>
<feature type="compositionally biased region" description="Basic and acidic residues" evidence="1">
    <location>
        <begin position="719"/>
        <end position="732"/>
    </location>
</feature>